<reference evidence="13" key="1">
    <citation type="submission" date="2023-02" db="EMBL/GenBank/DDBJ databases">
        <title>Actinokineospora globicatena NBRC 15670.</title>
        <authorList>
            <person name="Ichikawa N."/>
            <person name="Sato H."/>
            <person name="Tonouchi N."/>
        </authorList>
    </citation>
    <scope>NUCLEOTIDE SEQUENCE</scope>
    <source>
        <strain evidence="13">NBRC 15670</strain>
    </source>
</reference>
<evidence type="ECO:0000256" key="12">
    <source>
        <dbReference type="SAM" id="MobiDB-lite"/>
    </source>
</evidence>
<dbReference type="Proteomes" id="UP001165042">
    <property type="component" value="Unassembled WGS sequence"/>
</dbReference>
<sequence length="211" mass="22114">MDNGPVDNGPVSTERDDDSPDSGPDDQVREGAPERGGLGRKRGLILVVAALLVYAADLVTKIIVTASLAGEAPIRLLGGAVYLQLVRNPGAAFSMATGMTWLFTLIAAGVVVAIIWILPKLRSTGWALGLGLVLAGAMGNLTDRIFRAPAVFQGHVVDFVSVFAPDGDFFPVFNVADAGISVGGVLIVVMALLGRDYDGTITRKPRKEEDA</sequence>
<feature type="compositionally biased region" description="Acidic residues" evidence="12">
    <location>
        <begin position="15"/>
        <end position="24"/>
    </location>
</feature>
<dbReference type="PRINTS" id="PR00781">
    <property type="entry name" value="LIPOSIGPTASE"/>
</dbReference>
<comment type="subcellular location">
    <subcellularLocation>
        <location evidence="9">Cell membrane</location>
        <topology evidence="9">Multi-pass membrane protein</topology>
    </subcellularLocation>
</comment>
<dbReference type="AlphaFoldDB" id="A0A9W6V5X2"/>
<dbReference type="GO" id="GO:0006508">
    <property type="term" value="P:proteolysis"/>
    <property type="evidence" value="ECO:0007669"/>
    <property type="project" value="UniProtKB-KW"/>
</dbReference>
<evidence type="ECO:0000256" key="1">
    <source>
        <dbReference type="ARBA" id="ARBA00006139"/>
    </source>
</evidence>
<dbReference type="GO" id="GO:0005886">
    <property type="term" value="C:plasma membrane"/>
    <property type="evidence" value="ECO:0007669"/>
    <property type="project" value="UniProtKB-SubCell"/>
</dbReference>
<evidence type="ECO:0000256" key="8">
    <source>
        <dbReference type="ARBA" id="ARBA00023136"/>
    </source>
</evidence>
<evidence type="ECO:0000313" key="14">
    <source>
        <dbReference type="Proteomes" id="UP001165042"/>
    </source>
</evidence>
<evidence type="ECO:0000256" key="5">
    <source>
        <dbReference type="ARBA" id="ARBA00022750"/>
    </source>
</evidence>
<keyword evidence="7 9" id="KW-1133">Transmembrane helix</keyword>
<keyword evidence="6 9" id="KW-0378">Hydrolase</keyword>
<comment type="function">
    <text evidence="9 10">This protein specifically catalyzes the removal of signal peptides from prolipoproteins.</text>
</comment>
<feature type="region of interest" description="Disordered" evidence="12">
    <location>
        <begin position="1"/>
        <end position="35"/>
    </location>
</feature>
<comment type="similarity">
    <text evidence="1 9 11">Belongs to the peptidase A8 family.</text>
</comment>
<gene>
    <name evidence="9 13" type="primary">lspA</name>
    <name evidence="13" type="ORF">Aglo03_17060</name>
</gene>
<comment type="caution">
    <text evidence="13">The sequence shown here is derived from an EMBL/GenBank/DDBJ whole genome shotgun (WGS) entry which is preliminary data.</text>
</comment>
<feature type="transmembrane region" description="Helical" evidence="9">
    <location>
        <begin position="44"/>
        <end position="70"/>
    </location>
</feature>
<evidence type="ECO:0000256" key="3">
    <source>
        <dbReference type="ARBA" id="ARBA00022670"/>
    </source>
</evidence>
<feature type="active site" evidence="9">
    <location>
        <position position="158"/>
    </location>
</feature>
<evidence type="ECO:0000313" key="13">
    <source>
        <dbReference type="EMBL" id="GLW90890.1"/>
    </source>
</evidence>
<evidence type="ECO:0000256" key="10">
    <source>
        <dbReference type="RuleBase" id="RU000594"/>
    </source>
</evidence>
<dbReference type="EMBL" id="BSSD01000002">
    <property type="protein sequence ID" value="GLW90890.1"/>
    <property type="molecule type" value="Genomic_DNA"/>
</dbReference>
<keyword evidence="2 9" id="KW-1003">Cell membrane</keyword>
<keyword evidence="14" id="KW-1185">Reference proteome</keyword>
<protein>
    <recommendedName>
        <fullName evidence="9">Lipoprotein signal peptidase</fullName>
        <ecNumber evidence="9">3.4.23.36</ecNumber>
    </recommendedName>
    <alternativeName>
        <fullName evidence="9">Prolipoprotein signal peptidase</fullName>
    </alternativeName>
    <alternativeName>
        <fullName evidence="9">Signal peptidase II</fullName>
        <shortName evidence="9">SPase II</shortName>
    </alternativeName>
</protein>
<dbReference type="NCBIfam" id="TIGR00077">
    <property type="entry name" value="lspA"/>
    <property type="match status" value="1"/>
</dbReference>
<proteinExistence type="inferred from homology"/>
<comment type="catalytic activity">
    <reaction evidence="9 10">
        <text>Release of signal peptides from bacterial membrane prolipoproteins. Hydrolyzes -Xaa-Yaa-Zaa-|-(S,diacylglyceryl)Cys-, in which Xaa is hydrophobic (preferably Leu), and Yaa (Ala or Ser) and Zaa (Gly or Ala) have small, neutral side chains.</text>
        <dbReference type="EC" id="3.4.23.36"/>
    </reaction>
</comment>
<keyword evidence="8 9" id="KW-0472">Membrane</keyword>
<organism evidence="13 14">
    <name type="scientific">Actinokineospora globicatena</name>
    <dbReference type="NCBI Taxonomy" id="103729"/>
    <lineage>
        <taxon>Bacteria</taxon>
        <taxon>Bacillati</taxon>
        <taxon>Actinomycetota</taxon>
        <taxon>Actinomycetes</taxon>
        <taxon>Pseudonocardiales</taxon>
        <taxon>Pseudonocardiaceae</taxon>
        <taxon>Actinokineospora</taxon>
    </lineage>
</organism>
<name>A0A9W6V5X2_9PSEU</name>
<evidence type="ECO:0000256" key="6">
    <source>
        <dbReference type="ARBA" id="ARBA00022801"/>
    </source>
</evidence>
<dbReference type="Pfam" id="PF01252">
    <property type="entry name" value="Peptidase_A8"/>
    <property type="match status" value="1"/>
</dbReference>
<feature type="transmembrane region" description="Helical" evidence="9">
    <location>
        <begin position="90"/>
        <end position="118"/>
    </location>
</feature>
<dbReference type="GO" id="GO:0004190">
    <property type="term" value="F:aspartic-type endopeptidase activity"/>
    <property type="evidence" value="ECO:0007669"/>
    <property type="project" value="UniProtKB-UniRule"/>
</dbReference>
<dbReference type="PANTHER" id="PTHR33695">
    <property type="entry name" value="LIPOPROTEIN SIGNAL PEPTIDASE"/>
    <property type="match status" value="1"/>
</dbReference>
<feature type="transmembrane region" description="Helical" evidence="9">
    <location>
        <begin position="169"/>
        <end position="194"/>
    </location>
</feature>
<evidence type="ECO:0000256" key="2">
    <source>
        <dbReference type="ARBA" id="ARBA00022475"/>
    </source>
</evidence>
<keyword evidence="3 9" id="KW-0645">Protease</keyword>
<dbReference type="EC" id="3.4.23.36" evidence="9"/>
<feature type="transmembrane region" description="Helical" evidence="9">
    <location>
        <begin position="125"/>
        <end position="142"/>
    </location>
</feature>
<dbReference type="HAMAP" id="MF_00161">
    <property type="entry name" value="LspA"/>
    <property type="match status" value="1"/>
</dbReference>
<dbReference type="InterPro" id="IPR001872">
    <property type="entry name" value="Peptidase_A8"/>
</dbReference>
<evidence type="ECO:0000256" key="4">
    <source>
        <dbReference type="ARBA" id="ARBA00022692"/>
    </source>
</evidence>
<evidence type="ECO:0000256" key="11">
    <source>
        <dbReference type="RuleBase" id="RU004181"/>
    </source>
</evidence>
<keyword evidence="5 9" id="KW-0064">Aspartyl protease</keyword>
<keyword evidence="13" id="KW-0449">Lipoprotein</keyword>
<dbReference type="PROSITE" id="PS00855">
    <property type="entry name" value="SPASE_II"/>
    <property type="match status" value="1"/>
</dbReference>
<dbReference type="PANTHER" id="PTHR33695:SF1">
    <property type="entry name" value="LIPOPROTEIN SIGNAL PEPTIDASE"/>
    <property type="match status" value="1"/>
</dbReference>
<accession>A0A9W6V5X2</accession>
<evidence type="ECO:0000256" key="9">
    <source>
        <dbReference type="HAMAP-Rule" id="MF_00161"/>
    </source>
</evidence>
<feature type="active site" evidence="9">
    <location>
        <position position="177"/>
    </location>
</feature>
<keyword evidence="4 9" id="KW-0812">Transmembrane</keyword>
<comment type="pathway">
    <text evidence="9">Protein modification; lipoprotein biosynthesis (signal peptide cleavage).</text>
</comment>
<evidence type="ECO:0000256" key="7">
    <source>
        <dbReference type="ARBA" id="ARBA00022989"/>
    </source>
</evidence>